<gene>
    <name evidence="1" type="ORF">TPAB3V08_LOCUS7742</name>
</gene>
<dbReference type="Proteomes" id="UP001153148">
    <property type="component" value="Unassembled WGS sequence"/>
</dbReference>
<evidence type="ECO:0000313" key="1">
    <source>
        <dbReference type="EMBL" id="CAG2060786.1"/>
    </source>
</evidence>
<comment type="caution">
    <text evidence="1">The sequence shown here is derived from an EMBL/GenBank/DDBJ whole genome shotgun (WGS) entry which is preliminary data.</text>
</comment>
<dbReference type="EMBL" id="CAJPIN010013576">
    <property type="protein sequence ID" value="CAG2060786.1"/>
    <property type="molecule type" value="Genomic_DNA"/>
</dbReference>
<accession>A0ABN7NYJ8</accession>
<reference evidence="1" key="1">
    <citation type="submission" date="2021-03" db="EMBL/GenBank/DDBJ databases">
        <authorList>
            <person name="Tran Van P."/>
        </authorList>
    </citation>
    <scope>NUCLEOTIDE SEQUENCE</scope>
</reference>
<keyword evidence="2" id="KW-1185">Reference proteome</keyword>
<sequence>LSADYPIPALFENRPSLSHPRGCEARMLLIHNSPRRRGERAWIVKGEKELACSNEEMRSTFGGLSSCVVKLCGTTGPEVYVCLPARQSYIRLNEPVVTTRKSWVDAMILILSTRLQSLLSEQALRNLKRSHFRNRVIVLR</sequence>
<feature type="non-terminal residue" evidence="1">
    <location>
        <position position="1"/>
    </location>
</feature>
<name>A0ABN7NYJ8_TIMPD</name>
<proteinExistence type="predicted"/>
<organism evidence="1 2">
    <name type="scientific">Timema podura</name>
    <name type="common">Walking stick</name>
    <dbReference type="NCBI Taxonomy" id="61482"/>
    <lineage>
        <taxon>Eukaryota</taxon>
        <taxon>Metazoa</taxon>
        <taxon>Ecdysozoa</taxon>
        <taxon>Arthropoda</taxon>
        <taxon>Hexapoda</taxon>
        <taxon>Insecta</taxon>
        <taxon>Pterygota</taxon>
        <taxon>Neoptera</taxon>
        <taxon>Polyneoptera</taxon>
        <taxon>Phasmatodea</taxon>
        <taxon>Timematodea</taxon>
        <taxon>Timematoidea</taxon>
        <taxon>Timematidae</taxon>
        <taxon>Timema</taxon>
    </lineage>
</organism>
<evidence type="ECO:0000313" key="2">
    <source>
        <dbReference type="Proteomes" id="UP001153148"/>
    </source>
</evidence>
<protein>
    <submittedName>
        <fullName evidence="1">Uncharacterized protein</fullName>
    </submittedName>
</protein>